<dbReference type="InterPro" id="IPR015890">
    <property type="entry name" value="Chorismate_C"/>
</dbReference>
<comment type="catalytic activity">
    <reaction evidence="1">
        <text>chorismate = isochorismate</text>
        <dbReference type="Rhea" id="RHEA:18985"/>
        <dbReference type="ChEBI" id="CHEBI:29748"/>
        <dbReference type="ChEBI" id="CHEBI:29780"/>
        <dbReference type="EC" id="5.4.4.2"/>
    </reaction>
</comment>
<evidence type="ECO:0000256" key="5">
    <source>
        <dbReference type="ARBA" id="ARBA00041564"/>
    </source>
</evidence>
<dbReference type="GO" id="GO:0008909">
    <property type="term" value="F:isochorismate synthase activity"/>
    <property type="evidence" value="ECO:0007669"/>
    <property type="project" value="UniProtKB-EC"/>
</dbReference>
<name>A0ABW2RSA9_9NOCA</name>
<dbReference type="RefSeq" id="WP_378401050.1">
    <property type="nucleotide sequence ID" value="NZ_JBHTCS010000002.1"/>
</dbReference>
<organism evidence="8 9">
    <name type="scientific">Rhodococcus daqingensis</name>
    <dbReference type="NCBI Taxonomy" id="2479363"/>
    <lineage>
        <taxon>Bacteria</taxon>
        <taxon>Bacillati</taxon>
        <taxon>Actinomycetota</taxon>
        <taxon>Actinomycetes</taxon>
        <taxon>Mycobacteriales</taxon>
        <taxon>Nocardiaceae</taxon>
        <taxon>Rhodococcus</taxon>
    </lineage>
</organism>
<keyword evidence="4 8" id="KW-0413">Isomerase</keyword>
<dbReference type="Pfam" id="PF00425">
    <property type="entry name" value="Chorismate_bind"/>
    <property type="match status" value="1"/>
</dbReference>
<feature type="region of interest" description="Disordered" evidence="6">
    <location>
        <begin position="361"/>
        <end position="391"/>
    </location>
</feature>
<evidence type="ECO:0000256" key="4">
    <source>
        <dbReference type="ARBA" id="ARBA00023235"/>
    </source>
</evidence>
<evidence type="ECO:0000256" key="2">
    <source>
        <dbReference type="ARBA" id="ARBA00005297"/>
    </source>
</evidence>
<dbReference type="Gene3D" id="3.60.120.10">
    <property type="entry name" value="Anthranilate synthase"/>
    <property type="match status" value="1"/>
</dbReference>
<dbReference type="InterPro" id="IPR005801">
    <property type="entry name" value="ADC_synthase"/>
</dbReference>
<evidence type="ECO:0000313" key="9">
    <source>
        <dbReference type="Proteomes" id="UP001596484"/>
    </source>
</evidence>
<keyword evidence="9" id="KW-1185">Reference proteome</keyword>
<dbReference type="SUPFAM" id="SSF56322">
    <property type="entry name" value="ADC synthase"/>
    <property type="match status" value="1"/>
</dbReference>
<dbReference type="EC" id="5.4.4.2" evidence="3"/>
<comment type="caution">
    <text evidence="8">The sequence shown here is derived from an EMBL/GenBank/DDBJ whole genome shotgun (WGS) entry which is preliminary data.</text>
</comment>
<protein>
    <recommendedName>
        <fullName evidence="3">isochorismate synthase</fullName>
        <ecNumber evidence="3">5.4.4.2</ecNumber>
    </recommendedName>
    <alternativeName>
        <fullName evidence="5">Isochorismate mutase</fullName>
    </alternativeName>
</protein>
<comment type="similarity">
    <text evidence="2">Belongs to the isochorismate synthase family.</text>
</comment>
<evidence type="ECO:0000256" key="3">
    <source>
        <dbReference type="ARBA" id="ARBA00012824"/>
    </source>
</evidence>
<evidence type="ECO:0000313" key="8">
    <source>
        <dbReference type="EMBL" id="MFC7446662.1"/>
    </source>
</evidence>
<proteinExistence type="inferred from homology"/>
<dbReference type="PANTHER" id="PTHR42839">
    <property type="entry name" value="ISOCHORISMATE SYNTHASE ENTC"/>
    <property type="match status" value="1"/>
</dbReference>
<gene>
    <name evidence="8" type="ORF">ACFQS9_02045</name>
</gene>
<dbReference type="InterPro" id="IPR004561">
    <property type="entry name" value="IsoChor_synthase"/>
</dbReference>
<dbReference type="NCBIfam" id="TIGR00543">
    <property type="entry name" value="isochor_syn"/>
    <property type="match status" value="1"/>
</dbReference>
<dbReference type="PANTHER" id="PTHR42839:SF2">
    <property type="entry name" value="ISOCHORISMATE SYNTHASE ENTC"/>
    <property type="match status" value="1"/>
</dbReference>
<dbReference type="Proteomes" id="UP001596484">
    <property type="component" value="Unassembled WGS sequence"/>
</dbReference>
<dbReference type="EMBL" id="JBHTCS010000002">
    <property type="protein sequence ID" value="MFC7446662.1"/>
    <property type="molecule type" value="Genomic_DNA"/>
</dbReference>
<evidence type="ECO:0000256" key="1">
    <source>
        <dbReference type="ARBA" id="ARBA00000799"/>
    </source>
</evidence>
<sequence>MDGFLLSRADRTLRTSGSRDRFHEIDAAAEALASRRVPLVVGALPFDPGDPAALTAPATAQFTDGPWRPESLPPLPTVRLTEELPEPAEHLRRVARLLDRLRDHELQKVVAARSVVLSARDPIDPWSLLARLVSRDHAGNGFGVDLSPAGDGYAGHALVGASPELLLRRTGRDVECFPLAGTAPRHADPGEDHAEGQRLLASAKNRSEHAFVTDWIRSVLDPVCSELTVPRSPRLIGTPAVWHLGTPITGVLRDPWPSALELARLLHPTPAVGGTPTDAAIAAIREHEEPRRFYGGAAGWCDHDGDGEWVVAIRCAEIDADGLRARAWAGGGIVAASDPDSELAETSAKLRTLLGALGVDPEPAVDGAQSVSEPDRLVPGDTLTRDVSGQQ</sequence>
<reference evidence="9" key="1">
    <citation type="journal article" date="2019" name="Int. J. Syst. Evol. Microbiol.">
        <title>The Global Catalogue of Microorganisms (GCM) 10K type strain sequencing project: providing services to taxonomists for standard genome sequencing and annotation.</title>
        <authorList>
            <consortium name="The Broad Institute Genomics Platform"/>
            <consortium name="The Broad Institute Genome Sequencing Center for Infectious Disease"/>
            <person name="Wu L."/>
            <person name="Ma J."/>
        </authorList>
    </citation>
    <scope>NUCLEOTIDE SEQUENCE [LARGE SCALE GENOMIC DNA]</scope>
    <source>
        <strain evidence="9">ICMP 19430</strain>
    </source>
</reference>
<feature type="domain" description="Chorismate-utilising enzyme C-terminal" evidence="7">
    <location>
        <begin position="88"/>
        <end position="349"/>
    </location>
</feature>
<evidence type="ECO:0000259" key="7">
    <source>
        <dbReference type="Pfam" id="PF00425"/>
    </source>
</evidence>
<accession>A0ABW2RSA9</accession>
<evidence type="ECO:0000256" key="6">
    <source>
        <dbReference type="SAM" id="MobiDB-lite"/>
    </source>
</evidence>